<feature type="chain" id="PRO_5001938773" evidence="1">
    <location>
        <begin position="20"/>
        <end position="210"/>
    </location>
</feature>
<gene>
    <name evidence="3" type="ORF">ING2E5B_0655</name>
</gene>
<dbReference type="Gene3D" id="3.40.109.10">
    <property type="entry name" value="NADH Oxidase"/>
    <property type="match status" value="1"/>
</dbReference>
<organism evidence="3 4">
    <name type="scientific">Fermentimonas caenicola</name>
    <dbReference type="NCBI Taxonomy" id="1562970"/>
    <lineage>
        <taxon>Bacteria</taxon>
        <taxon>Pseudomonadati</taxon>
        <taxon>Bacteroidota</taxon>
        <taxon>Bacteroidia</taxon>
        <taxon>Bacteroidales</taxon>
        <taxon>Dysgonomonadaceae</taxon>
        <taxon>Fermentimonas</taxon>
    </lineage>
</organism>
<dbReference type="PANTHER" id="PTHR43745:SF2">
    <property type="entry name" value="NITROREDUCTASE MJ1384-RELATED"/>
    <property type="match status" value="1"/>
</dbReference>
<dbReference type="CDD" id="cd02142">
    <property type="entry name" value="McbC_SagB-like_oxidoreductase"/>
    <property type="match status" value="1"/>
</dbReference>
<evidence type="ECO:0000313" key="3">
    <source>
        <dbReference type="EMBL" id="CEA15422.1"/>
    </source>
</evidence>
<dbReference type="InterPro" id="IPR000415">
    <property type="entry name" value="Nitroreductase-like"/>
</dbReference>
<dbReference type="InterPro" id="IPR052544">
    <property type="entry name" value="Bacteriocin_Proc_Enz"/>
</dbReference>
<evidence type="ECO:0000313" key="4">
    <source>
        <dbReference type="Proteomes" id="UP000032417"/>
    </source>
</evidence>
<accession>A0A098C0I0</accession>
<reference evidence="3 4" key="1">
    <citation type="submission" date="2014-08" db="EMBL/GenBank/DDBJ databases">
        <authorList>
            <person name="Wibberg D."/>
        </authorList>
    </citation>
    <scope>NUCLEOTIDE SEQUENCE [LARGE SCALE GENOMIC DNA]</scope>
    <source>
        <strain evidence="4">ING2-E5B</strain>
    </source>
</reference>
<feature type="signal peptide" evidence="1">
    <location>
        <begin position="1"/>
        <end position="19"/>
    </location>
</feature>
<evidence type="ECO:0000259" key="2">
    <source>
        <dbReference type="Pfam" id="PF00881"/>
    </source>
</evidence>
<dbReference type="KEGG" id="pbt:ING2E5B_0655"/>
<protein>
    <submittedName>
        <fullName evidence="3">Nitroreductase</fullName>
    </submittedName>
</protein>
<dbReference type="PANTHER" id="PTHR43745">
    <property type="entry name" value="NITROREDUCTASE MJ1384-RELATED"/>
    <property type="match status" value="1"/>
</dbReference>
<dbReference type="EMBL" id="LN515532">
    <property type="protein sequence ID" value="CEA15422.1"/>
    <property type="molecule type" value="Genomic_DNA"/>
</dbReference>
<name>A0A098C0I0_9BACT</name>
<feature type="domain" description="Nitroreductase" evidence="2">
    <location>
        <begin position="45"/>
        <end position="209"/>
    </location>
</feature>
<keyword evidence="1" id="KW-0732">Signal</keyword>
<dbReference type="HOGENOM" id="CLU_059362_1_0_10"/>
<dbReference type="Proteomes" id="UP000032417">
    <property type="component" value="Chromosome 1"/>
</dbReference>
<dbReference type="AlphaFoldDB" id="A0A098C0I0"/>
<evidence type="ECO:0000256" key="1">
    <source>
        <dbReference type="SAM" id="SignalP"/>
    </source>
</evidence>
<dbReference type="STRING" id="1562970.ING2E5B_0655"/>
<proteinExistence type="predicted"/>
<dbReference type="InterPro" id="IPR029479">
    <property type="entry name" value="Nitroreductase"/>
</dbReference>
<dbReference type="SUPFAM" id="SSF55469">
    <property type="entry name" value="FMN-dependent nitroreductase-like"/>
    <property type="match status" value="1"/>
</dbReference>
<dbReference type="Pfam" id="PF00881">
    <property type="entry name" value="Nitroreductase"/>
    <property type="match status" value="1"/>
</dbReference>
<dbReference type="GO" id="GO:0016491">
    <property type="term" value="F:oxidoreductase activity"/>
    <property type="evidence" value="ECO:0007669"/>
    <property type="project" value="InterPro"/>
</dbReference>
<dbReference type="PATRIC" id="fig|1562970.3.peg.654"/>
<sequence length="210" mass="23590">MKKGVLICLIFSLVTNLFAQKSESIVLNPPSKDRGKSVIDAMWHRASPREFDSKKISHQDLSDLLWAANGINRPDEGKRTAPSAVNAQDVDVYVFNETGVYIYNAQKHTLELVVEGDNRKIFAGPQDDSYPPILLLLVSDISRFRIGEDALKLEWAAIDTGIVAQNILLFCTSIDMVGRPRAFMDKDTIKELLKLNDKQYPILNIPVAYK</sequence>
<dbReference type="OrthoDB" id="9802775at2"/>
<keyword evidence="4" id="KW-1185">Reference proteome</keyword>